<dbReference type="CDD" id="cd02440">
    <property type="entry name" value="AdoMet_MTases"/>
    <property type="match status" value="1"/>
</dbReference>
<dbReference type="SUPFAM" id="SSF53335">
    <property type="entry name" value="S-adenosyl-L-methionine-dependent methyltransferases"/>
    <property type="match status" value="1"/>
</dbReference>
<accession>A0ABT2J6U2</accession>
<dbReference type="PANTHER" id="PTHR43861">
    <property type="entry name" value="TRANS-ACONITATE 2-METHYLTRANSFERASE-RELATED"/>
    <property type="match status" value="1"/>
</dbReference>
<evidence type="ECO:0000259" key="1">
    <source>
        <dbReference type="Pfam" id="PF08242"/>
    </source>
</evidence>
<dbReference type="Gene3D" id="3.40.50.150">
    <property type="entry name" value="Vaccinia Virus protein VP39"/>
    <property type="match status" value="1"/>
</dbReference>
<organism evidence="2 3">
    <name type="scientific">Actinophytocola gossypii</name>
    <dbReference type="NCBI Taxonomy" id="2812003"/>
    <lineage>
        <taxon>Bacteria</taxon>
        <taxon>Bacillati</taxon>
        <taxon>Actinomycetota</taxon>
        <taxon>Actinomycetes</taxon>
        <taxon>Pseudonocardiales</taxon>
        <taxon>Pseudonocardiaceae</taxon>
    </lineage>
</organism>
<evidence type="ECO:0000313" key="3">
    <source>
        <dbReference type="Proteomes" id="UP001156441"/>
    </source>
</evidence>
<dbReference type="Proteomes" id="UP001156441">
    <property type="component" value="Unassembled WGS sequence"/>
</dbReference>
<comment type="caution">
    <text evidence="2">The sequence shown here is derived from an EMBL/GenBank/DDBJ whole genome shotgun (WGS) entry which is preliminary data.</text>
</comment>
<dbReference type="EMBL" id="JAFFZE010000009">
    <property type="protein sequence ID" value="MCT2583580.1"/>
    <property type="molecule type" value="Genomic_DNA"/>
</dbReference>
<dbReference type="Pfam" id="PF08242">
    <property type="entry name" value="Methyltransf_12"/>
    <property type="match status" value="1"/>
</dbReference>
<dbReference type="GO" id="GO:0032259">
    <property type="term" value="P:methylation"/>
    <property type="evidence" value="ECO:0007669"/>
    <property type="project" value="UniProtKB-KW"/>
</dbReference>
<dbReference type="GO" id="GO:0008168">
    <property type="term" value="F:methyltransferase activity"/>
    <property type="evidence" value="ECO:0007669"/>
    <property type="project" value="UniProtKB-KW"/>
</dbReference>
<sequence>MLLLACSRAATSVDLRAVAPTGRRSLVSYDPADHYERLAENYDDTWGHRPEYVAWMNQLVFDKLRIQPSHRIADIGAGTGLFLRSLMERVTGDNPIVCIDPSRLMLEQLPDDPRLHPVCASAEAVATGEVELPYDRVDAIVIKETVHHFPEIPKTLGGLAERLAPGGRLLVVTLPPRLEYPLFTAALDRFAEHQPEPEFIADSMRDAGLDVTLDHHTYTVEVDAGHYAHLVARRWMSVLSTFDDEELAAGLDEMRSRNPAGELRFPDRFAFVLGRRV</sequence>
<evidence type="ECO:0000313" key="2">
    <source>
        <dbReference type="EMBL" id="MCT2583580.1"/>
    </source>
</evidence>
<reference evidence="2 3" key="1">
    <citation type="submission" date="2021-02" db="EMBL/GenBank/DDBJ databases">
        <title>Actinophytocola xerophila sp. nov., isolated from soil of cotton cropping field.</title>
        <authorList>
            <person name="Huang R."/>
            <person name="Chen X."/>
            <person name="Ge X."/>
            <person name="Liu W."/>
        </authorList>
    </citation>
    <scope>NUCLEOTIDE SEQUENCE [LARGE SCALE GENOMIC DNA]</scope>
    <source>
        <strain evidence="2 3">S1-96</strain>
    </source>
</reference>
<dbReference type="PANTHER" id="PTHR43861:SF1">
    <property type="entry name" value="TRANS-ACONITATE 2-METHYLTRANSFERASE"/>
    <property type="match status" value="1"/>
</dbReference>
<dbReference type="InterPro" id="IPR013217">
    <property type="entry name" value="Methyltransf_12"/>
</dbReference>
<gene>
    <name evidence="2" type="ORF">JT362_10675</name>
</gene>
<keyword evidence="3" id="KW-1185">Reference proteome</keyword>
<keyword evidence="2" id="KW-0808">Transferase</keyword>
<dbReference type="InterPro" id="IPR029063">
    <property type="entry name" value="SAM-dependent_MTases_sf"/>
</dbReference>
<name>A0ABT2J6U2_9PSEU</name>
<keyword evidence="2" id="KW-0489">Methyltransferase</keyword>
<feature type="domain" description="Methyltransferase type 12" evidence="1">
    <location>
        <begin position="74"/>
        <end position="169"/>
    </location>
</feature>
<proteinExistence type="predicted"/>
<protein>
    <submittedName>
        <fullName evidence="2">Methyltransferase domain-containing protein</fullName>
    </submittedName>
</protein>